<dbReference type="PANTHER" id="PTHR21700:SF24">
    <property type="entry name" value="TRANSTHYRETIN-LIKE FAMILY PROTEIN"/>
    <property type="match status" value="1"/>
</dbReference>
<keyword evidence="3" id="KW-0964">Secreted</keyword>
<evidence type="ECO:0000256" key="1">
    <source>
        <dbReference type="ARBA" id="ARBA00004613"/>
    </source>
</evidence>
<protein>
    <submittedName>
        <fullName evidence="6">Transthyretin-like family protein</fullName>
    </submittedName>
</protein>
<dbReference type="AlphaFoldDB" id="A0A2G9V0Z8"/>
<reference evidence="6 7" key="1">
    <citation type="submission" date="2015-09" db="EMBL/GenBank/DDBJ databases">
        <title>Draft genome of the parasitic nematode Teladorsagia circumcincta isolate WARC Sus (inbred).</title>
        <authorList>
            <person name="Mitreva M."/>
        </authorList>
    </citation>
    <scope>NUCLEOTIDE SEQUENCE [LARGE SCALE GENOMIC DNA]</scope>
    <source>
        <strain evidence="6 7">S</strain>
    </source>
</reference>
<proteinExistence type="inferred from homology"/>
<evidence type="ECO:0000256" key="3">
    <source>
        <dbReference type="ARBA" id="ARBA00022525"/>
    </source>
</evidence>
<evidence type="ECO:0000256" key="4">
    <source>
        <dbReference type="ARBA" id="ARBA00022729"/>
    </source>
</evidence>
<dbReference type="Pfam" id="PF01060">
    <property type="entry name" value="TTR-52"/>
    <property type="match status" value="1"/>
</dbReference>
<comment type="subcellular location">
    <subcellularLocation>
        <location evidence="1">Secreted</location>
    </subcellularLocation>
</comment>
<dbReference type="GO" id="GO:0005576">
    <property type="term" value="C:extracellular region"/>
    <property type="evidence" value="ECO:0007669"/>
    <property type="project" value="UniProtKB-SubCell"/>
</dbReference>
<organism evidence="6 7">
    <name type="scientific">Teladorsagia circumcincta</name>
    <name type="common">Brown stomach worm</name>
    <name type="synonym">Ostertagia circumcincta</name>
    <dbReference type="NCBI Taxonomy" id="45464"/>
    <lineage>
        <taxon>Eukaryota</taxon>
        <taxon>Metazoa</taxon>
        <taxon>Ecdysozoa</taxon>
        <taxon>Nematoda</taxon>
        <taxon>Chromadorea</taxon>
        <taxon>Rhabditida</taxon>
        <taxon>Rhabditina</taxon>
        <taxon>Rhabditomorpha</taxon>
        <taxon>Strongyloidea</taxon>
        <taxon>Trichostrongylidae</taxon>
        <taxon>Teladorsagia</taxon>
    </lineage>
</organism>
<evidence type="ECO:0000256" key="2">
    <source>
        <dbReference type="ARBA" id="ARBA00010112"/>
    </source>
</evidence>
<keyword evidence="7" id="KW-1185">Reference proteome</keyword>
<feature type="signal peptide" evidence="5">
    <location>
        <begin position="1"/>
        <end position="18"/>
    </location>
</feature>
<evidence type="ECO:0000256" key="5">
    <source>
        <dbReference type="SAM" id="SignalP"/>
    </source>
</evidence>
<gene>
    <name evidence="6" type="ORF">TELCIR_02525</name>
</gene>
<dbReference type="EMBL" id="KZ345143">
    <property type="protein sequence ID" value="PIO75430.1"/>
    <property type="molecule type" value="Genomic_DNA"/>
</dbReference>
<evidence type="ECO:0000313" key="6">
    <source>
        <dbReference type="EMBL" id="PIO75430.1"/>
    </source>
</evidence>
<sequence>MHILATVVALAVIPSCGGLFGVFGKKQRVVVKGEVECHGKPAENVRLVLYVKNWLYQSNMDKYLTNKTGTFVLNGTRRSIWTLDPRVRIYHECHRSNATKCSLRKTSLIVPHENVALQGKVEEVSFDYGKIPLDSALLNTICDH</sequence>
<keyword evidence="4 5" id="KW-0732">Signal</keyword>
<feature type="chain" id="PRO_5013580727" evidence="5">
    <location>
        <begin position="19"/>
        <end position="144"/>
    </location>
</feature>
<dbReference type="InterPro" id="IPR038479">
    <property type="entry name" value="Transthyretin-like_sf"/>
</dbReference>
<dbReference type="PANTHER" id="PTHR21700">
    <property type="entry name" value="TRANSTHYRETIN-LIKE FAMILY PROTEIN-RELATED"/>
    <property type="match status" value="1"/>
</dbReference>
<dbReference type="Proteomes" id="UP000230423">
    <property type="component" value="Unassembled WGS sequence"/>
</dbReference>
<dbReference type="InterPro" id="IPR001534">
    <property type="entry name" value="Transthyretin-like"/>
</dbReference>
<evidence type="ECO:0000313" key="7">
    <source>
        <dbReference type="Proteomes" id="UP000230423"/>
    </source>
</evidence>
<accession>A0A2G9V0Z8</accession>
<dbReference type="OrthoDB" id="5916590at2759"/>
<dbReference type="Gene3D" id="2.60.40.3330">
    <property type="match status" value="1"/>
</dbReference>
<name>A0A2G9V0Z8_TELCI</name>
<dbReference type="GO" id="GO:0009986">
    <property type="term" value="C:cell surface"/>
    <property type="evidence" value="ECO:0007669"/>
    <property type="project" value="InterPro"/>
</dbReference>
<comment type="similarity">
    <text evidence="2">Belongs to the nematode transthyretin-like family.</text>
</comment>